<feature type="domain" description="RSE1/DDB1/CPSF1 C-terminal" evidence="4">
    <location>
        <begin position="838"/>
        <end position="1150"/>
    </location>
</feature>
<dbReference type="OrthoDB" id="433457at2759"/>
<feature type="domain" description="RSE1/DDB1/CPSF1 second beta-propeller" evidence="6">
    <location>
        <begin position="456"/>
        <end position="772"/>
    </location>
</feature>
<feature type="region of interest" description="Disordered" evidence="3">
    <location>
        <begin position="163"/>
        <end position="196"/>
    </location>
</feature>
<gene>
    <name evidence="7" type="primary">DDB1A</name>
    <name evidence="7" type="ORF">BGZ80_007070</name>
</gene>
<dbReference type="SUPFAM" id="SSF50978">
    <property type="entry name" value="WD40 repeat-like"/>
    <property type="match status" value="1"/>
</dbReference>
<comment type="caution">
    <text evidence="7">The sequence shown here is derived from an EMBL/GenBank/DDBJ whole genome shotgun (WGS) entry which is preliminary data.</text>
</comment>
<dbReference type="InterPro" id="IPR036322">
    <property type="entry name" value="WD40_repeat_dom_sf"/>
</dbReference>
<evidence type="ECO:0000256" key="2">
    <source>
        <dbReference type="ARBA" id="ARBA00023242"/>
    </source>
</evidence>
<sequence length="1188" mass="130075">MNIVFTARKSSAVFQAIKGNFTGPEDLNLILGKGTRVEVYLIGRDGLKLIKEFGIYGEIVCMEPFRPPGHITDMLLLTTTHYQMLTLSLRLTSADGSAQAGDITSIASQFNIVSDSLTDLQDRHARPSDHGQIVIIDPTSTIVCCHLYQGLLKCIAVNPHTPLPPGANGQQQQQQQHQQQHSGRGSSSHSSRSSSRLVDKTFLDHYNVPIEEITIMSMVFLHGCQRPTLAVLYQDKKEIRHVKTYEFDLKTNDKSETGWMQSGLTGAVTCIAVPSPIGGFLVVGEYSISYFNPALPSPPRSITINATIMQCYNRVDDQGIRYLLGDHKGMLYILVLILNNASGTSTSQSNRPFQVVDLKFEPLGTTSIPTAIVYLDNDHAFVGSHLGDSQLVLLHTEPDQNGEYLEVMETFTNIAPVTDFEVVDLEGQGQGQVVACAGGFKDGSLRIVRNGVGINDRAVLELPGIKGLWSLKENLDAPIEDTLVMSFLNSTRVVRVTSDAEMVQEEMEGFLNDSQTLLSGNVQAGLILQVTPESVRLIAPSQHIQAGLISEWKPLSGQFISVASMNATQCLVAVGGKTLVYLDIGSEAIREVRRTTFENEIACVDVTSIDLANPHASQVCAVGLWTDIKVILVRLPTMETLASHSLPGEILPRSMLLSRFEGVPYLLVGLGDGQLLTFVLDAALSTLPTPKRISLGTQPIMLRQISSGQGKGETGGTSNHVFACSDRPTVIYSSNRKLLYSNVNLKQVATVTSFNCEVFPGALAIVGSDEEAVLRIGSIDEFQELHVQTFPINESARRIAYLASRKCFGVISIKVVNDEPESVGNSMIETSEEQELGFVRLHDDQTFDLLHTYELQTEEAPQCIAAVTFAGDPTSYIAVGTAESESDNMPAKGRILILEVTENSQLKLVTELEVKGGVMAIKEFQGKLLCGVNEQLRLYSWKTGDNLTTESNLTQECSHRGFILILSLATHGEFIVAGDLIRSVTLLRYIDKKIVEIARDPNMDMLTAIEIIDDETFIAANNASSIFTLIKNTETTSEDEAKRLQWSGGWHMGDQVNRFKHGSLVMANQENDAPAVPKLLFATVSGAIGVVATLTAEKYELLHHLETNMSSVIKGVGGLDHASWRMFRSDARTLPSSNFVDGDLIELFLDLSQDEINNVLEGPEDGKPIKVPVDEITKLVEELSRLHY</sequence>
<name>A0A9P6T274_9FUNG</name>
<keyword evidence="8" id="KW-1185">Reference proteome</keyword>
<feature type="domain" description="RSE1/DDB1/CPSF1 first beta-propeller" evidence="5">
    <location>
        <begin position="13"/>
        <end position="411"/>
    </location>
</feature>
<keyword evidence="2" id="KW-0539">Nucleus</keyword>
<protein>
    <submittedName>
        <fullName evidence="7">DNA damage-binding protein 1a</fullName>
    </submittedName>
</protein>
<dbReference type="Pfam" id="PF10433">
    <property type="entry name" value="Beta-prop_RSE1_1st"/>
    <property type="match status" value="1"/>
</dbReference>
<dbReference type="Pfam" id="PF23726">
    <property type="entry name" value="Beta-prop_RSE1_2nd"/>
    <property type="match status" value="1"/>
</dbReference>
<dbReference type="Proteomes" id="UP000703661">
    <property type="component" value="Unassembled WGS sequence"/>
</dbReference>
<feature type="compositionally biased region" description="Low complexity" evidence="3">
    <location>
        <begin position="169"/>
        <end position="196"/>
    </location>
</feature>
<evidence type="ECO:0000259" key="5">
    <source>
        <dbReference type="Pfam" id="PF10433"/>
    </source>
</evidence>
<evidence type="ECO:0000256" key="1">
    <source>
        <dbReference type="ARBA" id="ARBA00004123"/>
    </source>
</evidence>
<dbReference type="AlphaFoldDB" id="A0A9P6T274"/>
<dbReference type="GO" id="GO:0005634">
    <property type="term" value="C:nucleus"/>
    <property type="evidence" value="ECO:0007669"/>
    <property type="project" value="UniProtKB-SubCell"/>
</dbReference>
<dbReference type="InterPro" id="IPR015943">
    <property type="entry name" value="WD40/YVTN_repeat-like_dom_sf"/>
</dbReference>
<dbReference type="InterPro" id="IPR018846">
    <property type="entry name" value="Beta-prop_RSE1/DDB1/CPSF1_1st"/>
</dbReference>
<reference evidence="7" key="1">
    <citation type="journal article" date="2020" name="Fungal Divers.">
        <title>Resolving the Mortierellaceae phylogeny through synthesis of multi-gene phylogenetics and phylogenomics.</title>
        <authorList>
            <person name="Vandepol N."/>
            <person name="Liber J."/>
            <person name="Desiro A."/>
            <person name="Na H."/>
            <person name="Kennedy M."/>
            <person name="Barry K."/>
            <person name="Grigoriev I.V."/>
            <person name="Miller A.N."/>
            <person name="O'Donnell K."/>
            <person name="Stajich J.E."/>
            <person name="Bonito G."/>
        </authorList>
    </citation>
    <scope>NUCLEOTIDE SEQUENCE</scope>
    <source>
        <strain evidence="7">NRRL 2769</strain>
    </source>
</reference>
<evidence type="ECO:0000259" key="6">
    <source>
        <dbReference type="Pfam" id="PF23726"/>
    </source>
</evidence>
<evidence type="ECO:0000259" key="4">
    <source>
        <dbReference type="Pfam" id="PF03178"/>
    </source>
</evidence>
<comment type="subcellular location">
    <subcellularLocation>
        <location evidence="1">Nucleus</location>
    </subcellularLocation>
</comment>
<dbReference type="Pfam" id="PF03178">
    <property type="entry name" value="CPSF_A"/>
    <property type="match status" value="1"/>
</dbReference>
<dbReference type="PANTHER" id="PTHR10644">
    <property type="entry name" value="DNA REPAIR/RNA PROCESSING CPSF FAMILY"/>
    <property type="match status" value="1"/>
</dbReference>
<dbReference type="EMBL" id="JAAAID010000356">
    <property type="protein sequence ID" value="KAG0018515.1"/>
    <property type="molecule type" value="Genomic_DNA"/>
</dbReference>
<dbReference type="InterPro" id="IPR058543">
    <property type="entry name" value="Beta-prop_RSE1/DDB1/CPSF1_2nd"/>
</dbReference>
<evidence type="ECO:0000256" key="3">
    <source>
        <dbReference type="SAM" id="MobiDB-lite"/>
    </source>
</evidence>
<organism evidence="7 8">
    <name type="scientific">Entomortierella chlamydospora</name>
    <dbReference type="NCBI Taxonomy" id="101097"/>
    <lineage>
        <taxon>Eukaryota</taxon>
        <taxon>Fungi</taxon>
        <taxon>Fungi incertae sedis</taxon>
        <taxon>Mucoromycota</taxon>
        <taxon>Mortierellomycotina</taxon>
        <taxon>Mortierellomycetes</taxon>
        <taxon>Mortierellales</taxon>
        <taxon>Mortierellaceae</taxon>
        <taxon>Entomortierella</taxon>
    </lineage>
</organism>
<evidence type="ECO:0000313" key="7">
    <source>
        <dbReference type="EMBL" id="KAG0018515.1"/>
    </source>
</evidence>
<dbReference type="Gene3D" id="1.10.150.910">
    <property type="match status" value="1"/>
</dbReference>
<dbReference type="InterPro" id="IPR050358">
    <property type="entry name" value="RSE1/DDB1/CFT1"/>
</dbReference>
<dbReference type="GO" id="GO:0003676">
    <property type="term" value="F:nucleic acid binding"/>
    <property type="evidence" value="ECO:0007669"/>
    <property type="project" value="InterPro"/>
</dbReference>
<dbReference type="Gene3D" id="2.130.10.10">
    <property type="entry name" value="YVTN repeat-like/Quinoprotein amine dehydrogenase"/>
    <property type="match status" value="3"/>
</dbReference>
<accession>A0A9P6T274</accession>
<dbReference type="InterPro" id="IPR004871">
    <property type="entry name" value="RSE1/DDB1/CPSF1_C"/>
</dbReference>
<proteinExistence type="predicted"/>
<evidence type="ECO:0000313" key="8">
    <source>
        <dbReference type="Proteomes" id="UP000703661"/>
    </source>
</evidence>